<keyword evidence="6" id="KW-0472">Membrane</keyword>
<sequence length="393" mass="41375">MPSPRSRLQSPVVLASAAAVIVVALIVAAVLSKPRPVDAPPPAPNQPTAAPQPVPCRLDTVVTALSVRQKLAQLLMVGVKNLADAEAVVRQQEVGGIFITSWTDYSMLGAPLTALAQEPRPLPIAVSVDEEGGRVQRLKGLIGSQPSARELVAAGKTPEQVREIARLRGLAMKELGITIDFAPVVDITNAADGTVIGDRAWGNTAEVVTAYAGAYADGLRDAGLLPVLKHFPGHGHASGDSHQGGVVTPPLAQLETLDLVPYQSLTTRKPVAVMVGHMQVPGLTETDPASLSKAAYDLLRSGHYGGRPFDGPVFTDDLSSMGAITQRYSVPEAVLKALQAGADTALWITTKEVPEVLDRLQQAVDSGELPTERVDDAVRHMALTKDPSLACTR</sequence>
<evidence type="ECO:0000256" key="1">
    <source>
        <dbReference type="ARBA" id="ARBA00001231"/>
    </source>
</evidence>
<dbReference type="Proteomes" id="UP000294929">
    <property type="component" value="Unassembled WGS sequence"/>
</dbReference>
<evidence type="ECO:0000256" key="5">
    <source>
        <dbReference type="ARBA" id="ARBA00023295"/>
    </source>
</evidence>
<evidence type="ECO:0000313" key="8">
    <source>
        <dbReference type="EMBL" id="TDK93821.1"/>
    </source>
</evidence>
<comment type="caution">
    <text evidence="8">The sequence shown here is derived from an EMBL/GenBank/DDBJ whole genome shotgun (WGS) entry which is preliminary data.</text>
</comment>
<comment type="similarity">
    <text evidence="2">Belongs to the glycosyl hydrolase 3 family.</text>
</comment>
<evidence type="ECO:0000256" key="3">
    <source>
        <dbReference type="ARBA" id="ARBA00012663"/>
    </source>
</evidence>
<comment type="catalytic activity">
    <reaction evidence="1">
        <text>Hydrolysis of terminal non-reducing N-acetyl-D-hexosamine residues in N-acetyl-beta-D-hexosaminides.</text>
        <dbReference type="EC" id="3.2.1.52"/>
    </reaction>
</comment>
<proteinExistence type="inferred from homology"/>
<dbReference type="SUPFAM" id="SSF51445">
    <property type="entry name" value="(Trans)glycosidases"/>
    <property type="match status" value="1"/>
</dbReference>
<organism evidence="8 9">
    <name type="scientific">Mycolicibacterium mucogenicum</name>
    <name type="common">Mycobacterium mucogenicum</name>
    <dbReference type="NCBI Taxonomy" id="56689"/>
    <lineage>
        <taxon>Bacteria</taxon>
        <taxon>Bacillati</taxon>
        <taxon>Actinomycetota</taxon>
        <taxon>Actinomycetes</taxon>
        <taxon>Mycobacteriales</taxon>
        <taxon>Mycobacteriaceae</taxon>
        <taxon>Mycolicibacterium</taxon>
    </lineage>
</organism>
<keyword evidence="4 8" id="KW-0378">Hydrolase</keyword>
<dbReference type="InterPro" id="IPR036962">
    <property type="entry name" value="Glyco_hydro_3_N_sf"/>
</dbReference>
<name>A0A4R5WQP5_MYCMU</name>
<feature type="domain" description="Glycoside hydrolase family 3 N-terminal" evidence="7">
    <location>
        <begin position="67"/>
        <end position="381"/>
    </location>
</feature>
<dbReference type="RefSeq" id="WP_133425420.1">
    <property type="nucleotide sequence ID" value="NZ_SDLO01000001.1"/>
</dbReference>
<dbReference type="EC" id="3.2.1.52" evidence="3"/>
<protein>
    <recommendedName>
        <fullName evidence="3">beta-N-acetylhexosaminidase</fullName>
        <ecNumber evidence="3">3.2.1.52</ecNumber>
    </recommendedName>
</protein>
<reference evidence="8 9" key="1">
    <citation type="submission" date="2019-01" db="EMBL/GenBank/DDBJ databases">
        <title>High-quality-draft genome sequences of five non-tuberculosis mycobacteriaceae isolated from a nosocomial environment.</title>
        <authorList>
            <person name="Tiago I."/>
            <person name="Alarico S."/>
            <person name="Pereira S.G."/>
            <person name="Coelho C."/>
            <person name="Maranha A."/>
            <person name="Empadinhas N."/>
        </authorList>
    </citation>
    <scope>NUCLEOTIDE SEQUENCE [LARGE SCALE GENOMIC DNA]</scope>
    <source>
        <strain evidence="8 9">24AIII</strain>
    </source>
</reference>
<dbReference type="PANTHER" id="PTHR30480">
    <property type="entry name" value="BETA-HEXOSAMINIDASE-RELATED"/>
    <property type="match status" value="1"/>
</dbReference>
<dbReference type="Gene3D" id="3.20.20.300">
    <property type="entry name" value="Glycoside hydrolase, family 3, N-terminal domain"/>
    <property type="match status" value="1"/>
</dbReference>
<dbReference type="PANTHER" id="PTHR30480:SF13">
    <property type="entry name" value="BETA-HEXOSAMINIDASE"/>
    <property type="match status" value="1"/>
</dbReference>
<dbReference type="GO" id="GO:0005975">
    <property type="term" value="P:carbohydrate metabolic process"/>
    <property type="evidence" value="ECO:0007669"/>
    <property type="project" value="InterPro"/>
</dbReference>
<dbReference type="EMBL" id="SDLO01000001">
    <property type="protein sequence ID" value="TDK93821.1"/>
    <property type="molecule type" value="Genomic_DNA"/>
</dbReference>
<evidence type="ECO:0000259" key="7">
    <source>
        <dbReference type="Pfam" id="PF00933"/>
    </source>
</evidence>
<accession>A0A4R5WQP5</accession>
<evidence type="ECO:0000256" key="6">
    <source>
        <dbReference type="SAM" id="Phobius"/>
    </source>
</evidence>
<gene>
    <name evidence="8" type="ORF">EUA03_01615</name>
</gene>
<evidence type="ECO:0000313" key="9">
    <source>
        <dbReference type="Proteomes" id="UP000294929"/>
    </source>
</evidence>
<dbReference type="GO" id="GO:0009254">
    <property type="term" value="P:peptidoglycan turnover"/>
    <property type="evidence" value="ECO:0007669"/>
    <property type="project" value="TreeGrafter"/>
</dbReference>
<keyword evidence="6" id="KW-1133">Transmembrane helix</keyword>
<dbReference type="AlphaFoldDB" id="A0A4R5WQP5"/>
<dbReference type="InterPro" id="IPR001764">
    <property type="entry name" value="Glyco_hydro_3_N"/>
</dbReference>
<dbReference type="InterPro" id="IPR050226">
    <property type="entry name" value="NagZ_Beta-hexosaminidase"/>
</dbReference>
<dbReference type="InterPro" id="IPR017853">
    <property type="entry name" value="GH"/>
</dbReference>
<keyword evidence="5" id="KW-0326">Glycosidase</keyword>
<dbReference type="GO" id="GO:0004563">
    <property type="term" value="F:beta-N-acetylhexosaminidase activity"/>
    <property type="evidence" value="ECO:0007669"/>
    <property type="project" value="UniProtKB-EC"/>
</dbReference>
<evidence type="ECO:0000256" key="2">
    <source>
        <dbReference type="ARBA" id="ARBA00005336"/>
    </source>
</evidence>
<evidence type="ECO:0000256" key="4">
    <source>
        <dbReference type="ARBA" id="ARBA00022801"/>
    </source>
</evidence>
<feature type="transmembrane region" description="Helical" evidence="6">
    <location>
        <begin position="12"/>
        <end position="31"/>
    </location>
</feature>
<keyword evidence="6" id="KW-0812">Transmembrane</keyword>
<dbReference type="Pfam" id="PF00933">
    <property type="entry name" value="Glyco_hydro_3"/>
    <property type="match status" value="1"/>
</dbReference>